<dbReference type="Proteomes" id="UP000279962">
    <property type="component" value="Chromosome"/>
</dbReference>
<reference evidence="1 2" key="1">
    <citation type="submission" date="2018-10" db="EMBL/GenBank/DDBJ databases">
        <title>The complete genome of Acinetobacter wuhouensis strain WCHAW010062.</title>
        <authorList>
            <person name="Hu Y."/>
            <person name="Long H."/>
            <person name="Feng Y."/>
            <person name="Zong Z."/>
        </authorList>
    </citation>
    <scope>NUCLEOTIDE SEQUENCE [LARGE SCALE GENOMIC DNA]</scope>
    <source>
        <strain evidence="1 2">WCHAW010062</strain>
    </source>
</reference>
<proteinExistence type="predicted"/>
<accession>A0A3G2T6H1</accession>
<gene>
    <name evidence="1" type="ORF">CDG68_20575</name>
</gene>
<evidence type="ECO:0000313" key="1">
    <source>
        <dbReference type="EMBL" id="AYO55888.1"/>
    </source>
</evidence>
<dbReference type="RefSeq" id="WP_087552246.1">
    <property type="nucleotide sequence ID" value="NZ_CP033133.1"/>
</dbReference>
<protein>
    <submittedName>
        <fullName evidence="1">Uncharacterized protein</fullName>
    </submittedName>
</protein>
<evidence type="ECO:0000313" key="2">
    <source>
        <dbReference type="Proteomes" id="UP000279962"/>
    </source>
</evidence>
<sequence length="253" mass="29717">MRRTLLIVISLVLVILLAIGGFLYYDHTSIKNEEANRQAFDLVMTEKMRQLSEQAKDRSKSVQIDIQDARLKGDYKTLSEFLLAYWVRNVDTRNTYLNQLAAAKWDQFLDVNRLDLDRKQNYAETTQMLTTVRQAMQQYQQNNMQNKQQALVQLKQLDLRKDLKQPLLDKLQQNAKVDPENALILNELQILAKAEKMFELLKTHEWKKQGNQILFKEDAQVKQFNQLYQDVLKLNSQINSKKEQNAEVLADEL</sequence>
<dbReference type="AlphaFoldDB" id="A0A3G2T6H1"/>
<name>A0A3G2T6H1_9GAMM</name>
<organism evidence="1 2">
    <name type="scientific">Acinetobacter wuhouensis</name>
    <dbReference type="NCBI Taxonomy" id="1879050"/>
    <lineage>
        <taxon>Bacteria</taxon>
        <taxon>Pseudomonadati</taxon>
        <taxon>Pseudomonadota</taxon>
        <taxon>Gammaproteobacteria</taxon>
        <taxon>Moraxellales</taxon>
        <taxon>Moraxellaceae</taxon>
        <taxon>Acinetobacter</taxon>
    </lineage>
</organism>
<dbReference type="EMBL" id="CP033133">
    <property type="protein sequence ID" value="AYO55888.1"/>
    <property type="molecule type" value="Genomic_DNA"/>
</dbReference>